<organism evidence="1 2">
    <name type="scientific">Didymodactylos carnosus</name>
    <dbReference type="NCBI Taxonomy" id="1234261"/>
    <lineage>
        <taxon>Eukaryota</taxon>
        <taxon>Metazoa</taxon>
        <taxon>Spiralia</taxon>
        <taxon>Gnathifera</taxon>
        <taxon>Rotifera</taxon>
        <taxon>Eurotatoria</taxon>
        <taxon>Bdelloidea</taxon>
        <taxon>Philodinida</taxon>
        <taxon>Philodinidae</taxon>
        <taxon>Didymodactylos</taxon>
    </lineage>
</organism>
<protein>
    <submittedName>
        <fullName evidence="1">Uncharacterized protein</fullName>
    </submittedName>
</protein>
<accession>A0A8S2WSD9</accession>
<reference evidence="1" key="1">
    <citation type="submission" date="2021-02" db="EMBL/GenBank/DDBJ databases">
        <authorList>
            <person name="Nowell W R."/>
        </authorList>
    </citation>
    <scope>NUCLEOTIDE SEQUENCE</scope>
</reference>
<proteinExistence type="predicted"/>
<evidence type="ECO:0000313" key="1">
    <source>
        <dbReference type="EMBL" id="CAF4459069.1"/>
    </source>
</evidence>
<evidence type="ECO:0000313" key="2">
    <source>
        <dbReference type="Proteomes" id="UP000681722"/>
    </source>
</evidence>
<comment type="caution">
    <text evidence="1">The sequence shown here is derived from an EMBL/GenBank/DDBJ whole genome shotgun (WGS) entry which is preliminary data.</text>
</comment>
<dbReference type="AlphaFoldDB" id="A0A8S2WSD9"/>
<dbReference type="EMBL" id="CAJOBC010099183">
    <property type="protein sequence ID" value="CAF4459069.1"/>
    <property type="molecule type" value="Genomic_DNA"/>
</dbReference>
<gene>
    <name evidence="1" type="ORF">SRO942_LOCUS42646</name>
</gene>
<name>A0A8S2WSD9_9BILA</name>
<sequence>MFMCNTCRTVMYKQAKTKRNLSRSQVIVPGNEEAEEEYGDENEMRTDTLIQDPVLLNGVCYSAEGVDYCVYCMKTGTKMKFLTSIERMNLLTEHKIYASNNSRRCAVECLEIPSKRVLLPTRLNSRAASNLITELIEEVQRVRVQL</sequence>
<dbReference type="Proteomes" id="UP000681722">
    <property type="component" value="Unassembled WGS sequence"/>
</dbReference>